<accession>A0A645EYX5</accession>
<protein>
    <recommendedName>
        <fullName evidence="2">ABC transporter domain-containing protein</fullName>
    </recommendedName>
</protein>
<dbReference type="AlphaFoldDB" id="A0A645EYX5"/>
<dbReference type="InterPro" id="IPR027417">
    <property type="entry name" value="P-loop_NTPase"/>
</dbReference>
<dbReference type="EMBL" id="VSSQ01053211">
    <property type="protein sequence ID" value="MPN07255.1"/>
    <property type="molecule type" value="Genomic_DNA"/>
</dbReference>
<proteinExistence type="predicted"/>
<reference evidence="1" key="1">
    <citation type="submission" date="2019-08" db="EMBL/GenBank/DDBJ databases">
        <authorList>
            <person name="Kucharzyk K."/>
            <person name="Murdoch R.W."/>
            <person name="Higgins S."/>
            <person name="Loffler F."/>
        </authorList>
    </citation>
    <scope>NUCLEOTIDE SEQUENCE</scope>
</reference>
<evidence type="ECO:0000313" key="1">
    <source>
        <dbReference type="EMBL" id="MPN07255.1"/>
    </source>
</evidence>
<evidence type="ECO:0008006" key="2">
    <source>
        <dbReference type="Google" id="ProtNLM"/>
    </source>
</evidence>
<sequence>MAEMAKGVKDMMEIEDLKVSYGKSKVINGVSLKICQGDKIVIMGRNGVGKPP</sequence>
<organism evidence="1">
    <name type="scientific">bioreactor metagenome</name>
    <dbReference type="NCBI Taxonomy" id="1076179"/>
    <lineage>
        <taxon>unclassified sequences</taxon>
        <taxon>metagenomes</taxon>
        <taxon>ecological metagenomes</taxon>
    </lineage>
</organism>
<comment type="caution">
    <text evidence="1">The sequence shown here is derived from an EMBL/GenBank/DDBJ whole genome shotgun (WGS) entry which is preliminary data.</text>
</comment>
<gene>
    <name evidence="1" type="ORF">SDC9_154521</name>
</gene>
<dbReference type="SUPFAM" id="SSF52540">
    <property type="entry name" value="P-loop containing nucleoside triphosphate hydrolases"/>
    <property type="match status" value="1"/>
</dbReference>
<name>A0A645EYX5_9ZZZZ</name>
<dbReference type="Gene3D" id="3.40.50.300">
    <property type="entry name" value="P-loop containing nucleotide triphosphate hydrolases"/>
    <property type="match status" value="1"/>
</dbReference>